<evidence type="ECO:0000313" key="1">
    <source>
        <dbReference type="EMBL" id="EIJ87938.1"/>
    </source>
</evidence>
<gene>
    <name evidence="1" type="ORF">NEQG_02010</name>
</gene>
<proteinExistence type="predicted"/>
<accession>I3EFE1</accession>
<dbReference type="InParanoid" id="I3EFE1"/>
<dbReference type="EMBL" id="GL870880">
    <property type="protein sequence ID" value="EIJ87938.1"/>
    <property type="molecule type" value="Genomic_DNA"/>
</dbReference>
<name>I3EFE1_NEMP3</name>
<protein>
    <submittedName>
        <fullName evidence="1">Uncharacterized protein</fullName>
    </submittedName>
</protein>
<feature type="non-terminal residue" evidence="1">
    <location>
        <position position="567"/>
    </location>
</feature>
<dbReference type="Proteomes" id="UP000002872">
    <property type="component" value="Unassembled WGS sequence"/>
</dbReference>
<dbReference type="AlphaFoldDB" id="I3EFE1"/>
<keyword evidence="2" id="KW-1185">Reference proteome</keyword>
<dbReference type="HOGENOM" id="CLU_460851_0_0_1"/>
<evidence type="ECO:0000313" key="2">
    <source>
        <dbReference type="Proteomes" id="UP000002872"/>
    </source>
</evidence>
<organism evidence="1 2">
    <name type="scientific">Nematocida parisii (strain ERTm3)</name>
    <name type="common">Nematode killer fungus</name>
    <dbReference type="NCBI Taxonomy" id="935791"/>
    <lineage>
        <taxon>Eukaryota</taxon>
        <taxon>Fungi</taxon>
        <taxon>Fungi incertae sedis</taxon>
        <taxon>Microsporidia</taxon>
        <taxon>Nematocida</taxon>
    </lineage>
</organism>
<dbReference type="OrthoDB" id="2192140at2759"/>
<sequence>MIDEFIKNKLESYIDLHIEQKLFSYNKFYRISVLNIKHIILYFIGTVQKDKSLIEQSYDKIKKIVVNTKNLFQCDAIEVYSLVHAIVQKFYEEFIFIYKLTIEEKNTIKKRTLRRHIYISRKNLYKTLGADTIKIKKYITTYIMLNKKSNNENSTLYSVKFHNIFKNAIVLSIKDHYHVQFVDNPHHTIEIIHLPFYIYKKEDGSVIMQQFHDINSILLHLKMVFNIGYKKSHLKKGDVYPFKYSREDKTWSLITDKSDLNKTVQAIENENCNVVFYYIKENIYETEFCFAQFVYPPEIKDIVNDENIDKPRIPLFLSKFMVSGSVLGPYDESVISYKVYSMQNYKCMKPINYLHDYTEEGYNDIMKSSLGTIENTATLSVKELHMRKNSLNYAIKYYYSDFFIRKSTDPYEDIHCYDMNIMQKESKSNGTVNISWNTQERHSAYEYTSYAFDSTVKDERLHMQAANQPAITSFINMLQRKNPSINTALYGYCIYKNSADIDYKASAVFCLTMRDLLERMNTHLLDLNRKYEKIDPVTGVNLFSTTHDPKFNLKDISNAIQDSNLEE</sequence>
<reference evidence="1" key="1">
    <citation type="submission" date="2011-01" db="EMBL/GenBank/DDBJ databases">
        <title>The Genome Sequence of Nematocida parisii strain ERTm3.</title>
        <authorList>
            <consortium name="The Broad Institute Genome Sequencing Platform"/>
            <consortium name="The Broad Institute Genome Sequencing Center for Infectious Disease"/>
            <person name="Cuomo C."/>
            <person name="Troemel E."/>
            <person name="Young S.K."/>
            <person name="Zeng Q."/>
            <person name="Gargeya S."/>
            <person name="Fitzgerald M."/>
            <person name="Haas B."/>
            <person name="Abouelleil A."/>
            <person name="Alvarado L."/>
            <person name="Arachchi H.M."/>
            <person name="Berlin A."/>
            <person name="Chapman S.B."/>
            <person name="Gearin G."/>
            <person name="Goldberg J."/>
            <person name="Griggs A."/>
            <person name="Gujja S."/>
            <person name="Hansen M."/>
            <person name="Heiman D."/>
            <person name="Howarth C."/>
            <person name="Larimer J."/>
            <person name="Lui A."/>
            <person name="MacDonald P.J.P."/>
            <person name="McCowen C."/>
            <person name="Montmayeur A."/>
            <person name="Murphy C."/>
            <person name="Neiman D."/>
            <person name="Pearson M."/>
            <person name="Priest M."/>
            <person name="Roberts A."/>
            <person name="Saif S."/>
            <person name="Shea T."/>
            <person name="Sisk P."/>
            <person name="Stolte C."/>
            <person name="Sykes S."/>
            <person name="Wortman J."/>
            <person name="Nusbaum C."/>
            <person name="Birren B."/>
        </authorList>
    </citation>
    <scope>NUCLEOTIDE SEQUENCE</scope>
    <source>
        <strain evidence="1">ERTm3</strain>
    </source>
</reference>
<dbReference type="VEuPathDB" id="MicrosporidiaDB:NEQG_02010"/>